<evidence type="ECO:0000259" key="3">
    <source>
        <dbReference type="Pfam" id="PF03959"/>
    </source>
</evidence>
<dbReference type="InterPro" id="IPR050593">
    <property type="entry name" value="LovG"/>
</dbReference>
<sequence length="253" mass="27852">MSATAVPTRVLCLHGFAQTGPVFSAKSSGFRKMLKKSKIETLYLDGPVNLTAEDLPFDASGLGADGNDFKSWWYNIDDFNIDPAIETVKSYIKEHGPFDGILGFSQGAAFAQLITNNMESLGNTKPVKFAVYFSGYVTKNLPVNEKYLANKIEIPTLHVMGEQDTVVGNDRSMEFVEKYTKPGTATVFKHPGGHYVPNQKPVVKQWTEWVMNALSDEPKKPDETPETPSKPAEKSVEDELEELGKGIDNLGTA</sequence>
<evidence type="ECO:0000256" key="1">
    <source>
        <dbReference type="ARBA" id="ARBA00022801"/>
    </source>
</evidence>
<evidence type="ECO:0000256" key="2">
    <source>
        <dbReference type="SAM" id="MobiDB-lite"/>
    </source>
</evidence>
<reference evidence="4 5" key="1">
    <citation type="journal article" date="2023" name="Elife">
        <title>Identification of key yeast species and microbe-microbe interactions impacting larval growth of Drosophila in the wild.</title>
        <authorList>
            <person name="Mure A."/>
            <person name="Sugiura Y."/>
            <person name="Maeda R."/>
            <person name="Honda K."/>
            <person name="Sakurai N."/>
            <person name="Takahashi Y."/>
            <person name="Watada M."/>
            <person name="Katoh T."/>
            <person name="Gotoh A."/>
            <person name="Gotoh Y."/>
            <person name="Taniguchi I."/>
            <person name="Nakamura K."/>
            <person name="Hayashi T."/>
            <person name="Katayama T."/>
            <person name="Uemura T."/>
            <person name="Hattori Y."/>
        </authorList>
    </citation>
    <scope>NUCLEOTIDE SEQUENCE [LARGE SCALE GENOMIC DNA]</scope>
    <source>
        <strain evidence="4 5">SC-9</strain>
    </source>
</reference>
<dbReference type="GeneID" id="90076749"/>
<dbReference type="InterPro" id="IPR005645">
    <property type="entry name" value="FSH-like_dom"/>
</dbReference>
<organism evidence="4 5">
    <name type="scientific">Saccharomycopsis crataegensis</name>
    <dbReference type="NCBI Taxonomy" id="43959"/>
    <lineage>
        <taxon>Eukaryota</taxon>
        <taxon>Fungi</taxon>
        <taxon>Dikarya</taxon>
        <taxon>Ascomycota</taxon>
        <taxon>Saccharomycotina</taxon>
        <taxon>Saccharomycetes</taxon>
        <taxon>Saccharomycopsidaceae</taxon>
        <taxon>Saccharomycopsis</taxon>
    </lineage>
</organism>
<dbReference type="EMBL" id="BTFZ01000020">
    <property type="protein sequence ID" value="GMM38761.1"/>
    <property type="molecule type" value="Genomic_DNA"/>
</dbReference>
<dbReference type="PANTHER" id="PTHR48070">
    <property type="entry name" value="ESTERASE OVCA2"/>
    <property type="match status" value="1"/>
</dbReference>
<name>A0AAV5QW65_9ASCO</name>
<protein>
    <submittedName>
        <fullName evidence="4">Serine hydrolase</fullName>
    </submittedName>
</protein>
<dbReference type="Gene3D" id="3.40.50.1820">
    <property type="entry name" value="alpha/beta hydrolase"/>
    <property type="match status" value="1"/>
</dbReference>
<dbReference type="InterPro" id="IPR029058">
    <property type="entry name" value="AB_hydrolase_fold"/>
</dbReference>
<dbReference type="PANTHER" id="PTHR48070:SF6">
    <property type="entry name" value="ESTERASE OVCA2"/>
    <property type="match status" value="1"/>
</dbReference>
<dbReference type="GO" id="GO:0005634">
    <property type="term" value="C:nucleus"/>
    <property type="evidence" value="ECO:0007669"/>
    <property type="project" value="TreeGrafter"/>
</dbReference>
<accession>A0AAV5QW65</accession>
<dbReference type="SUPFAM" id="SSF53474">
    <property type="entry name" value="alpha/beta-Hydrolases"/>
    <property type="match status" value="1"/>
</dbReference>
<gene>
    <name evidence="4" type="ORF">DASC09_061000</name>
</gene>
<dbReference type="Proteomes" id="UP001360560">
    <property type="component" value="Unassembled WGS sequence"/>
</dbReference>
<evidence type="ECO:0000313" key="4">
    <source>
        <dbReference type="EMBL" id="GMM38761.1"/>
    </source>
</evidence>
<keyword evidence="1 4" id="KW-0378">Hydrolase</keyword>
<dbReference type="GO" id="GO:0016787">
    <property type="term" value="F:hydrolase activity"/>
    <property type="evidence" value="ECO:0007669"/>
    <property type="project" value="UniProtKB-KW"/>
</dbReference>
<keyword evidence="5" id="KW-1185">Reference proteome</keyword>
<dbReference type="Pfam" id="PF03959">
    <property type="entry name" value="FSH1"/>
    <property type="match status" value="1"/>
</dbReference>
<dbReference type="AlphaFoldDB" id="A0AAV5QW65"/>
<feature type="region of interest" description="Disordered" evidence="2">
    <location>
        <begin position="213"/>
        <end position="253"/>
    </location>
</feature>
<comment type="caution">
    <text evidence="4">The sequence shown here is derived from an EMBL/GenBank/DDBJ whole genome shotgun (WGS) entry which is preliminary data.</text>
</comment>
<proteinExistence type="predicted"/>
<dbReference type="GO" id="GO:0005737">
    <property type="term" value="C:cytoplasm"/>
    <property type="evidence" value="ECO:0007669"/>
    <property type="project" value="TreeGrafter"/>
</dbReference>
<dbReference type="RefSeq" id="XP_064855756.1">
    <property type="nucleotide sequence ID" value="XM_064999684.1"/>
</dbReference>
<feature type="compositionally biased region" description="Basic and acidic residues" evidence="2">
    <location>
        <begin position="231"/>
        <end position="245"/>
    </location>
</feature>
<evidence type="ECO:0000313" key="5">
    <source>
        <dbReference type="Proteomes" id="UP001360560"/>
    </source>
</evidence>
<feature type="domain" description="Serine hydrolase" evidence="3">
    <location>
        <begin position="6"/>
        <end position="205"/>
    </location>
</feature>